<organism evidence="2 3">
    <name type="scientific">Floridaenema aerugineum BLCC-F46</name>
    <dbReference type="NCBI Taxonomy" id="3153654"/>
    <lineage>
        <taxon>Bacteria</taxon>
        <taxon>Bacillati</taxon>
        <taxon>Cyanobacteriota</taxon>
        <taxon>Cyanophyceae</taxon>
        <taxon>Oscillatoriophycideae</taxon>
        <taxon>Aerosakkonematales</taxon>
        <taxon>Aerosakkonemataceae</taxon>
        <taxon>Floridanema</taxon>
        <taxon>Floridanema aerugineum</taxon>
    </lineage>
</organism>
<sequence>MFTCPKCNSKTIVLDSQKILEHIRRRRECQNCKHRFTTREVIVFGKNTKKFTNILETAKELIYENRQDSLPA</sequence>
<reference evidence="2 3" key="1">
    <citation type="submission" date="2024-09" db="EMBL/GenBank/DDBJ databases">
        <title>Floridaenema gen nov. (Aerosakkonemataceae, Aerosakkonematales ord. nov., Cyanobacteria) from benthic tropical and subtropical fresh waters, with the description of four new species.</title>
        <authorList>
            <person name="Moretto J.A."/>
            <person name="Berthold D.E."/>
            <person name="Lefler F.W."/>
            <person name="Huang I.-S."/>
            <person name="Laughinghouse H. IV."/>
        </authorList>
    </citation>
    <scope>NUCLEOTIDE SEQUENCE [LARGE SCALE GENOMIC DNA]</scope>
    <source>
        <strain evidence="2 3">BLCC-F46</strain>
    </source>
</reference>
<accession>A0ABV4X7D5</accession>
<evidence type="ECO:0000313" key="2">
    <source>
        <dbReference type="EMBL" id="MFB2878702.1"/>
    </source>
</evidence>
<dbReference type="Proteomes" id="UP001576774">
    <property type="component" value="Unassembled WGS sequence"/>
</dbReference>
<feature type="domain" description="Transcriptional repressor NrdR-like N-terminal" evidence="1">
    <location>
        <begin position="3"/>
        <end position="40"/>
    </location>
</feature>
<dbReference type="InterPro" id="IPR055173">
    <property type="entry name" value="NrdR-like_N"/>
</dbReference>
<evidence type="ECO:0000259" key="1">
    <source>
        <dbReference type="Pfam" id="PF22811"/>
    </source>
</evidence>
<dbReference type="EMBL" id="JBHFNQ010000135">
    <property type="protein sequence ID" value="MFB2878702.1"/>
    <property type="molecule type" value="Genomic_DNA"/>
</dbReference>
<dbReference type="Pfam" id="PF22811">
    <property type="entry name" value="Zn_ribbon_NrdR"/>
    <property type="match status" value="1"/>
</dbReference>
<proteinExistence type="predicted"/>
<comment type="caution">
    <text evidence="2">The sequence shown here is derived from an EMBL/GenBank/DDBJ whole genome shotgun (WGS) entry which is preliminary data.</text>
</comment>
<keyword evidence="3" id="KW-1185">Reference proteome</keyword>
<evidence type="ECO:0000313" key="3">
    <source>
        <dbReference type="Proteomes" id="UP001576774"/>
    </source>
</evidence>
<dbReference type="RefSeq" id="WP_413271766.1">
    <property type="nucleotide sequence ID" value="NZ_JBHFNQ010000135.1"/>
</dbReference>
<name>A0ABV4X7D5_9CYAN</name>
<gene>
    <name evidence="2" type="ORF">ACE1CC_17775</name>
</gene>
<protein>
    <recommendedName>
        <fullName evidence="1">Transcriptional repressor NrdR-like N-terminal domain-containing protein</fullName>
    </recommendedName>
</protein>